<dbReference type="OrthoDB" id="302145at2759"/>
<dbReference type="GeneID" id="5028479"/>
<sequence length="352" mass="42595">MHYNNHNSKTSDAEGEIQKWKDRALKLESGFKVLNDLIQELQQLMDETDDMRNNLEKKIMENQQLVIENSRLKERLQNIDVSDKVFSNKLFDDHDIKEKEFIIQKLEQEIIDKDNQILKFKREIESINRRSKLKEEELHRQYQAKLEDLQILYKNDTSDSQQQKFQMTKKMAEMEQLLSFRTEENQLLVNELNLKNEQIVELNNHNKLIVELKNKEFKDSQLQYQLSTQQQIKQMEESIAQFKRSQDSNLSEIEQLLQFKQQMTLKINDLSSTNQHLLIENESLKSTLLLFQKQKDQDDYMYEDQKKKESLHIKRYYETLLEQVEKENRSLRLLLEQKSRELDDLWNQSKRY</sequence>
<keyword evidence="1" id="KW-0175">Coiled coil</keyword>
<organism evidence="2 3">
    <name type="scientific">Paramecium tetraurelia</name>
    <dbReference type="NCBI Taxonomy" id="5888"/>
    <lineage>
        <taxon>Eukaryota</taxon>
        <taxon>Sar</taxon>
        <taxon>Alveolata</taxon>
        <taxon>Ciliophora</taxon>
        <taxon>Intramacronucleata</taxon>
        <taxon>Oligohymenophorea</taxon>
        <taxon>Peniculida</taxon>
        <taxon>Parameciidae</taxon>
        <taxon>Paramecium</taxon>
    </lineage>
</organism>
<feature type="coiled-coil region" evidence="1">
    <location>
        <begin position="185"/>
        <end position="215"/>
    </location>
</feature>
<dbReference type="KEGG" id="ptm:GSPATT00001500001"/>
<dbReference type="EMBL" id="CT868207">
    <property type="protein sequence ID" value="CAK75297.1"/>
    <property type="molecule type" value="Genomic_DNA"/>
</dbReference>
<evidence type="ECO:0000256" key="1">
    <source>
        <dbReference type="SAM" id="Coils"/>
    </source>
</evidence>
<protein>
    <submittedName>
        <fullName evidence="2">Uncharacterized protein</fullName>
    </submittedName>
</protein>
<dbReference type="HOGENOM" id="CLU_961262_0_0_1"/>
<dbReference type="RefSeq" id="XP_001442694.1">
    <property type="nucleotide sequence ID" value="XM_001442657.1"/>
</dbReference>
<name>A0CWY0_PARTE</name>
<accession>A0CWY0</accession>
<dbReference type="AlphaFoldDB" id="A0CWY0"/>
<proteinExistence type="predicted"/>
<dbReference type="Proteomes" id="UP000000600">
    <property type="component" value="Unassembled WGS sequence"/>
</dbReference>
<dbReference type="InParanoid" id="A0CWY0"/>
<evidence type="ECO:0000313" key="3">
    <source>
        <dbReference type="Proteomes" id="UP000000600"/>
    </source>
</evidence>
<feature type="coiled-coil region" evidence="1">
    <location>
        <begin position="34"/>
        <end position="152"/>
    </location>
</feature>
<evidence type="ECO:0000313" key="2">
    <source>
        <dbReference type="EMBL" id="CAK75297.1"/>
    </source>
</evidence>
<gene>
    <name evidence="2" type="ORF">GSPATT00001500001</name>
</gene>
<keyword evidence="3" id="KW-1185">Reference proteome</keyword>
<reference evidence="2 3" key="1">
    <citation type="journal article" date="2006" name="Nature">
        <title>Global trends of whole-genome duplications revealed by the ciliate Paramecium tetraurelia.</title>
        <authorList>
            <consortium name="Genoscope"/>
            <person name="Aury J.-M."/>
            <person name="Jaillon O."/>
            <person name="Duret L."/>
            <person name="Noel B."/>
            <person name="Jubin C."/>
            <person name="Porcel B.M."/>
            <person name="Segurens B."/>
            <person name="Daubin V."/>
            <person name="Anthouard V."/>
            <person name="Aiach N."/>
            <person name="Arnaiz O."/>
            <person name="Billaut A."/>
            <person name="Beisson J."/>
            <person name="Blanc I."/>
            <person name="Bouhouche K."/>
            <person name="Camara F."/>
            <person name="Duharcourt S."/>
            <person name="Guigo R."/>
            <person name="Gogendeau D."/>
            <person name="Katinka M."/>
            <person name="Keller A.-M."/>
            <person name="Kissmehl R."/>
            <person name="Klotz C."/>
            <person name="Koll F."/>
            <person name="Le Moue A."/>
            <person name="Lepere C."/>
            <person name="Malinsky S."/>
            <person name="Nowacki M."/>
            <person name="Nowak J.K."/>
            <person name="Plattner H."/>
            <person name="Poulain J."/>
            <person name="Ruiz F."/>
            <person name="Serrano V."/>
            <person name="Zagulski M."/>
            <person name="Dessen P."/>
            <person name="Betermier M."/>
            <person name="Weissenbach J."/>
            <person name="Scarpelli C."/>
            <person name="Schachter V."/>
            <person name="Sperling L."/>
            <person name="Meyer E."/>
            <person name="Cohen J."/>
            <person name="Wincker P."/>
        </authorList>
    </citation>
    <scope>NUCLEOTIDE SEQUENCE [LARGE SCALE GENOMIC DNA]</scope>
    <source>
        <strain evidence="2 3">Stock d4-2</strain>
    </source>
</reference>
<dbReference type="OMA" id="RELDDLW"/>